<dbReference type="Proteomes" id="UP001155077">
    <property type="component" value="Unassembled WGS sequence"/>
</dbReference>
<evidence type="ECO:0000313" key="9">
    <source>
        <dbReference type="Proteomes" id="UP001155077"/>
    </source>
</evidence>
<protein>
    <submittedName>
        <fullName evidence="8">Lipopolysaccharide biosynthesis protein</fullName>
    </submittedName>
</protein>
<feature type="transmembrane region" description="Helical" evidence="7">
    <location>
        <begin position="112"/>
        <end position="132"/>
    </location>
</feature>
<evidence type="ECO:0000313" key="8">
    <source>
        <dbReference type="EMBL" id="MCM8570489.1"/>
    </source>
</evidence>
<comment type="similarity">
    <text evidence="2">Belongs to the polysaccharide synthase family.</text>
</comment>
<evidence type="ECO:0000256" key="3">
    <source>
        <dbReference type="ARBA" id="ARBA00022475"/>
    </source>
</evidence>
<feature type="transmembrane region" description="Helical" evidence="7">
    <location>
        <begin position="80"/>
        <end position="100"/>
    </location>
</feature>
<feature type="transmembrane region" description="Helical" evidence="7">
    <location>
        <begin position="420"/>
        <end position="440"/>
    </location>
</feature>
<feature type="transmembrane region" description="Helical" evidence="7">
    <location>
        <begin position="45"/>
        <end position="68"/>
    </location>
</feature>
<dbReference type="PANTHER" id="PTHR30250">
    <property type="entry name" value="PST FAMILY PREDICTED COLANIC ACID TRANSPORTER"/>
    <property type="match status" value="1"/>
</dbReference>
<evidence type="ECO:0000256" key="5">
    <source>
        <dbReference type="ARBA" id="ARBA00022989"/>
    </source>
</evidence>
<evidence type="ECO:0000256" key="6">
    <source>
        <dbReference type="ARBA" id="ARBA00023136"/>
    </source>
</evidence>
<accession>A0ABT0Z4P3</accession>
<feature type="transmembrane region" description="Helical" evidence="7">
    <location>
        <begin position="354"/>
        <end position="376"/>
    </location>
</feature>
<feature type="transmembrane region" description="Helical" evidence="7">
    <location>
        <begin position="144"/>
        <end position="165"/>
    </location>
</feature>
<reference evidence="8" key="1">
    <citation type="submission" date="2022-06" db="EMBL/GenBank/DDBJ databases">
        <title>Gramella sediminis sp. nov., isolated from deep-sea sediment of the Indian Ocean.</title>
        <authorList>
            <person name="Yang L."/>
        </authorList>
    </citation>
    <scope>NUCLEOTIDE SEQUENCE</scope>
    <source>
        <strain evidence="8">HMD3159</strain>
    </source>
</reference>
<dbReference type="EMBL" id="JAMSCK010000005">
    <property type="protein sequence ID" value="MCM8570489.1"/>
    <property type="molecule type" value="Genomic_DNA"/>
</dbReference>
<dbReference type="CDD" id="cd13127">
    <property type="entry name" value="MATE_tuaB_like"/>
    <property type="match status" value="1"/>
</dbReference>
<evidence type="ECO:0000256" key="1">
    <source>
        <dbReference type="ARBA" id="ARBA00004651"/>
    </source>
</evidence>
<evidence type="ECO:0000256" key="4">
    <source>
        <dbReference type="ARBA" id="ARBA00022692"/>
    </source>
</evidence>
<keyword evidence="6 7" id="KW-0472">Membrane</keyword>
<keyword evidence="4 7" id="KW-0812">Transmembrane</keyword>
<gene>
    <name evidence="8" type="ORF">NE848_13930</name>
</gene>
<feature type="transmembrane region" description="Helical" evidence="7">
    <location>
        <begin position="12"/>
        <end position="33"/>
    </location>
</feature>
<organism evidence="8 9">
    <name type="scientific">Gramella jeungdoensis</name>
    <dbReference type="NCBI Taxonomy" id="708091"/>
    <lineage>
        <taxon>Bacteria</taxon>
        <taxon>Pseudomonadati</taxon>
        <taxon>Bacteroidota</taxon>
        <taxon>Flavobacteriia</taxon>
        <taxon>Flavobacteriales</taxon>
        <taxon>Flavobacteriaceae</taxon>
        <taxon>Christiangramia</taxon>
    </lineage>
</organism>
<comment type="caution">
    <text evidence="8">The sequence shown here is derived from an EMBL/GenBank/DDBJ whole genome shotgun (WGS) entry which is preliminary data.</text>
</comment>
<keyword evidence="3" id="KW-1003">Cell membrane</keyword>
<dbReference type="PANTHER" id="PTHR30250:SF10">
    <property type="entry name" value="LIPOPOLYSACCHARIDE BIOSYNTHESIS PROTEIN WZXC"/>
    <property type="match status" value="1"/>
</dbReference>
<dbReference type="Pfam" id="PF13440">
    <property type="entry name" value="Polysacc_synt_3"/>
    <property type="match status" value="1"/>
</dbReference>
<comment type="subcellular location">
    <subcellularLocation>
        <location evidence="1">Cell membrane</location>
        <topology evidence="1">Multi-pass membrane protein</topology>
    </subcellularLocation>
</comment>
<feature type="transmembrane region" description="Helical" evidence="7">
    <location>
        <begin position="321"/>
        <end position="342"/>
    </location>
</feature>
<keyword evidence="5 7" id="KW-1133">Transmembrane helix</keyword>
<evidence type="ECO:0000256" key="2">
    <source>
        <dbReference type="ARBA" id="ARBA00007430"/>
    </source>
</evidence>
<feature type="transmembrane region" description="Helical" evidence="7">
    <location>
        <begin position="382"/>
        <end position="400"/>
    </location>
</feature>
<dbReference type="InterPro" id="IPR050833">
    <property type="entry name" value="Poly_Biosynth_Transport"/>
</dbReference>
<evidence type="ECO:0000256" key="7">
    <source>
        <dbReference type="SAM" id="Phobius"/>
    </source>
</evidence>
<name>A0ABT0Z4P3_9FLAO</name>
<feature type="transmembrane region" description="Helical" evidence="7">
    <location>
        <begin position="446"/>
        <end position="467"/>
    </location>
</feature>
<feature type="transmembrane region" description="Helical" evidence="7">
    <location>
        <begin position="171"/>
        <end position="190"/>
    </location>
</feature>
<keyword evidence="9" id="KW-1185">Reference proteome</keyword>
<sequence>MSNHLRKTKTGIVWSFINQGGNQIINLLVTFVLARLITPKEFGTIGMIAVFTSFAKIFVDFGFSTALIQKKEISKKDIDTVFCVNIFFGLMLTIIFFFLAPLIADFYDKPTLMILTRALSPIFLISALSGVNRALTFKNLNIKLNTIIILAATVVSSVSAILMAYHNFGEWSILVKMLIDGVIITILFLIHNPLNQKLRFSRNSFMGLFKFGSNVAGDATINYWSRNADNLLIGKFLGESDLGIYTKAYAVMMLPLRNISGVISKVMFPSFSILQDDILQIRIIYLKATKLIAFITFPMMTGLAILAKPFVLVAFGENWLAMIPVISILALLGAVQSILSLNGVIYNALGKSYIAFRVTLVMSVIYLTSFIIGIMVGELLGLVIAYALAGFITAAPNFYIAGKQIGVSVLDMLKNLSNSFFCSAGMALGLFVLKIFLVGPAQLAPIFNLLILTISGSVFYFSISYFFGCEEVELAKKVFKK</sequence>
<dbReference type="RefSeq" id="WP_252114663.1">
    <property type="nucleotide sequence ID" value="NZ_JAMSCK010000005.1"/>
</dbReference>
<proteinExistence type="inferred from homology"/>
<feature type="transmembrane region" description="Helical" evidence="7">
    <location>
        <begin position="291"/>
        <end position="315"/>
    </location>
</feature>